<evidence type="ECO:0000256" key="2">
    <source>
        <dbReference type="ARBA" id="ARBA00022980"/>
    </source>
</evidence>
<protein>
    <recommendedName>
        <fullName evidence="4">Large ribosomal subunit protein uL3m</fullName>
    </recommendedName>
    <alternativeName>
        <fullName evidence="5">39S ribosomal protein L3, mitochondrial</fullName>
    </alternativeName>
</protein>
<organism evidence="6 7">
    <name type="scientific">Ciona intestinalis</name>
    <name type="common">Transparent sea squirt</name>
    <name type="synonym">Ascidia intestinalis</name>
    <dbReference type="NCBI Taxonomy" id="7719"/>
    <lineage>
        <taxon>Eukaryota</taxon>
        <taxon>Metazoa</taxon>
        <taxon>Chordata</taxon>
        <taxon>Tunicata</taxon>
        <taxon>Ascidiacea</taxon>
        <taxon>Phlebobranchia</taxon>
        <taxon>Cionidae</taxon>
        <taxon>Ciona</taxon>
    </lineage>
</organism>
<dbReference type="KEGG" id="cin:100175965"/>
<reference evidence="6" key="2">
    <citation type="journal article" date="2008" name="Genome Biol.">
        <title>Improved genome assembly and evidence-based global gene model set for the chordate Ciona intestinalis: new insight into intron and operon populations.</title>
        <authorList>
            <person name="Satou Y."/>
            <person name="Mineta K."/>
            <person name="Ogasawara M."/>
            <person name="Sasakura Y."/>
            <person name="Shoguchi E."/>
            <person name="Ueno K."/>
            <person name="Yamada L."/>
            <person name="Matsumoto J."/>
            <person name="Wasserscheid J."/>
            <person name="Dewar K."/>
            <person name="Wiley G.B."/>
            <person name="Macmil S.L."/>
            <person name="Roe B.A."/>
            <person name="Zeller R.W."/>
            <person name="Hastings K.E."/>
            <person name="Lemaire P."/>
            <person name="Lindquist E."/>
            <person name="Endo T."/>
            <person name="Hotta K."/>
            <person name="Inaba K."/>
        </authorList>
    </citation>
    <scope>NUCLEOTIDE SEQUENCE [LARGE SCALE GENOMIC DNA]</scope>
    <source>
        <strain evidence="6">wild type</strain>
    </source>
</reference>
<dbReference type="SUPFAM" id="SSF50447">
    <property type="entry name" value="Translation proteins"/>
    <property type="match status" value="1"/>
</dbReference>
<dbReference type="AlphaFoldDB" id="F6XR12"/>
<dbReference type="GeneID" id="100175965"/>
<dbReference type="FunCoup" id="F6XR12">
    <property type="interactions" value="556"/>
</dbReference>
<reference evidence="7" key="1">
    <citation type="journal article" date="2002" name="Science">
        <title>The draft genome of Ciona intestinalis: insights into chordate and vertebrate origins.</title>
        <authorList>
            <person name="Dehal P."/>
            <person name="Satou Y."/>
            <person name="Campbell R.K."/>
            <person name="Chapman J."/>
            <person name="Degnan B."/>
            <person name="De Tomaso A."/>
            <person name="Davidson B."/>
            <person name="Di Gregorio A."/>
            <person name="Gelpke M."/>
            <person name="Goodstein D.M."/>
            <person name="Harafuji N."/>
            <person name="Hastings K.E."/>
            <person name="Ho I."/>
            <person name="Hotta K."/>
            <person name="Huang W."/>
            <person name="Kawashima T."/>
            <person name="Lemaire P."/>
            <person name="Martinez D."/>
            <person name="Meinertzhagen I.A."/>
            <person name="Necula S."/>
            <person name="Nonaka M."/>
            <person name="Putnam N."/>
            <person name="Rash S."/>
            <person name="Saiga H."/>
            <person name="Satake M."/>
            <person name="Terry A."/>
            <person name="Yamada L."/>
            <person name="Wang H.G."/>
            <person name="Awazu S."/>
            <person name="Azumi K."/>
            <person name="Boore J."/>
            <person name="Branno M."/>
            <person name="Chin-Bow S."/>
            <person name="DeSantis R."/>
            <person name="Doyle S."/>
            <person name="Francino P."/>
            <person name="Keys D.N."/>
            <person name="Haga S."/>
            <person name="Hayashi H."/>
            <person name="Hino K."/>
            <person name="Imai K.S."/>
            <person name="Inaba K."/>
            <person name="Kano S."/>
            <person name="Kobayashi K."/>
            <person name="Kobayashi M."/>
            <person name="Lee B.I."/>
            <person name="Makabe K.W."/>
            <person name="Manohar C."/>
            <person name="Matassi G."/>
            <person name="Medina M."/>
            <person name="Mochizuki Y."/>
            <person name="Mount S."/>
            <person name="Morishita T."/>
            <person name="Miura S."/>
            <person name="Nakayama A."/>
            <person name="Nishizaka S."/>
            <person name="Nomoto H."/>
            <person name="Ohta F."/>
            <person name="Oishi K."/>
            <person name="Rigoutsos I."/>
            <person name="Sano M."/>
            <person name="Sasaki A."/>
            <person name="Sasakura Y."/>
            <person name="Shoguchi E."/>
            <person name="Shin-i T."/>
            <person name="Spagnuolo A."/>
            <person name="Stainier D."/>
            <person name="Suzuki M.M."/>
            <person name="Tassy O."/>
            <person name="Takatori N."/>
            <person name="Tokuoka M."/>
            <person name="Yagi K."/>
            <person name="Yoshizaki F."/>
            <person name="Wada S."/>
            <person name="Zhang C."/>
            <person name="Hyatt P.D."/>
            <person name="Larimer F."/>
            <person name="Detter C."/>
            <person name="Doggett N."/>
            <person name="Glavina T."/>
            <person name="Hawkins T."/>
            <person name="Richardson P."/>
            <person name="Lucas S."/>
            <person name="Kohara Y."/>
            <person name="Levine M."/>
            <person name="Satoh N."/>
            <person name="Rokhsar D.S."/>
        </authorList>
    </citation>
    <scope>NUCLEOTIDE SEQUENCE [LARGE SCALE GENOMIC DNA]</scope>
</reference>
<evidence type="ECO:0000256" key="4">
    <source>
        <dbReference type="ARBA" id="ARBA00035209"/>
    </source>
</evidence>
<dbReference type="EMBL" id="EAAA01001342">
    <property type="status" value="NOT_ANNOTATED_CDS"/>
    <property type="molecule type" value="Genomic_DNA"/>
</dbReference>
<dbReference type="Ensembl" id="ENSCINT00000017144.3">
    <property type="protein sequence ID" value="ENSCINP00000017144.3"/>
    <property type="gene ID" value="ENSCING00000008395.3"/>
</dbReference>
<evidence type="ECO:0000256" key="5">
    <source>
        <dbReference type="ARBA" id="ARBA00035396"/>
    </source>
</evidence>
<dbReference type="GO" id="GO:0005762">
    <property type="term" value="C:mitochondrial large ribosomal subunit"/>
    <property type="evidence" value="ECO:0000318"/>
    <property type="project" value="GO_Central"/>
</dbReference>
<accession>F6XR12</accession>
<dbReference type="OMA" id="DGTYANC"/>
<dbReference type="PANTHER" id="PTHR11229">
    <property type="entry name" value="50S RIBOSOMAL PROTEIN L3"/>
    <property type="match status" value="1"/>
</dbReference>
<evidence type="ECO:0000256" key="3">
    <source>
        <dbReference type="ARBA" id="ARBA00023274"/>
    </source>
</evidence>
<dbReference type="RefSeq" id="XP_002125651.1">
    <property type="nucleotide sequence ID" value="XM_002125615.5"/>
</dbReference>
<dbReference type="Gene3D" id="2.40.30.10">
    <property type="entry name" value="Translation factors"/>
    <property type="match status" value="2"/>
</dbReference>
<dbReference type="InterPro" id="IPR000597">
    <property type="entry name" value="Ribosomal_uL3"/>
</dbReference>
<dbReference type="InterPro" id="IPR009000">
    <property type="entry name" value="Transl_B-barrel_sf"/>
</dbReference>
<reference evidence="6" key="3">
    <citation type="submission" date="2025-08" db="UniProtKB">
        <authorList>
            <consortium name="Ensembl"/>
        </authorList>
    </citation>
    <scope>IDENTIFICATION</scope>
</reference>
<dbReference type="PANTHER" id="PTHR11229:SF8">
    <property type="entry name" value="LARGE RIBOSOMAL SUBUNIT PROTEIN UL3M"/>
    <property type="match status" value="1"/>
</dbReference>
<evidence type="ECO:0000313" key="7">
    <source>
        <dbReference type="Proteomes" id="UP000008144"/>
    </source>
</evidence>
<keyword evidence="7" id="KW-1185">Reference proteome</keyword>
<evidence type="ECO:0000313" key="6">
    <source>
        <dbReference type="Ensembl" id="ENSCINP00000017144.3"/>
    </source>
</evidence>
<dbReference type="OrthoDB" id="274683at2759"/>
<keyword evidence="3" id="KW-0687">Ribonucleoprotein</keyword>
<dbReference type="Proteomes" id="UP000008144">
    <property type="component" value="Chromosome 2"/>
</dbReference>
<evidence type="ECO:0000256" key="1">
    <source>
        <dbReference type="ARBA" id="ARBA00006540"/>
    </source>
</evidence>
<dbReference type="FunFam" id="2.40.30.10:FF:000067">
    <property type="entry name" value="39S ribosomal protein L3, mitochondrial"/>
    <property type="match status" value="1"/>
</dbReference>
<gene>
    <name evidence="6" type="primary">LOC100175965</name>
</gene>
<sequence length="392" mass="44711">MFYPRLQSFIRCSEQNCVLKKHYHGNKKYMALRTKRGAGQPKNVFASVPTLHALKRGEQYAVRYTDKYGVRSDKFVPKGKLPAPRWHWDYDLTDENKSFLKEISNDGNIEMLQQARQSPLKDSDWPVLPWQPGSKRCGAVGIKLGVHPIWFKDGTYANCTLIQIQDCHVIKYFSKEEYNTKTAAVIIGGKNASPFYKNEKYHEFCREAGVPVKAKCFRFLISENAALKPGTEITAMHFKPGQFVDCTAQSIGYGFQGVIQRWHFAGGHARKDKKWMRRPGSIGGSQIGWVMKGKKMAGQLGGTNEITRGLKVLRINTRYNVLYVKGRIAGHINQFVKIADSSLYKYQPQSEEEKDKLIGPFPRYIPEFSDEELPEELYDDNVLSLNSLPIVS</sequence>
<proteinExistence type="inferred from homology"/>
<dbReference type="GO" id="GO:0003735">
    <property type="term" value="F:structural constituent of ribosome"/>
    <property type="evidence" value="ECO:0000318"/>
    <property type="project" value="GO_Central"/>
</dbReference>
<dbReference type="GeneTree" id="ENSGT00390000011422"/>
<keyword evidence="2" id="KW-0689">Ribosomal protein</keyword>
<accession>A0A1W2W6G9</accession>
<dbReference type="Pfam" id="PF00297">
    <property type="entry name" value="Ribosomal_L3"/>
    <property type="match status" value="1"/>
</dbReference>
<comment type="similarity">
    <text evidence="1">Belongs to the universal ribosomal protein uL3 family.</text>
</comment>
<dbReference type="InParanoid" id="F6XR12"/>
<dbReference type="GO" id="GO:0006412">
    <property type="term" value="P:translation"/>
    <property type="evidence" value="ECO:0007669"/>
    <property type="project" value="InterPro"/>
</dbReference>
<name>F6XR12_CIOIN</name>
<dbReference type="HOGENOM" id="CLU_044142_1_1_1"/>
<reference evidence="6" key="4">
    <citation type="submission" date="2025-09" db="UniProtKB">
        <authorList>
            <consortium name="Ensembl"/>
        </authorList>
    </citation>
    <scope>IDENTIFICATION</scope>
</reference>
<dbReference type="InterPro" id="IPR019927">
    <property type="entry name" value="Ribosomal_uL3_bac/org-type"/>
</dbReference>
<dbReference type="STRING" id="7719.ENSCINP00000017144"/>